<protein>
    <submittedName>
        <fullName evidence="3">Uncharacterized protein LOC127744821</fullName>
    </submittedName>
</protein>
<dbReference type="PANTHER" id="PTHR31099">
    <property type="entry name" value="OS06G0165300 PROTEIN"/>
    <property type="match status" value="1"/>
</dbReference>
<organism evidence="2 3">
    <name type="scientific">Arachis duranensis</name>
    <name type="common">Wild peanut</name>
    <dbReference type="NCBI Taxonomy" id="130453"/>
    <lineage>
        <taxon>Eukaryota</taxon>
        <taxon>Viridiplantae</taxon>
        <taxon>Streptophyta</taxon>
        <taxon>Embryophyta</taxon>
        <taxon>Tracheophyta</taxon>
        <taxon>Spermatophyta</taxon>
        <taxon>Magnoliopsida</taxon>
        <taxon>eudicotyledons</taxon>
        <taxon>Gunneridae</taxon>
        <taxon>Pentapetalae</taxon>
        <taxon>rosids</taxon>
        <taxon>fabids</taxon>
        <taxon>Fabales</taxon>
        <taxon>Fabaceae</taxon>
        <taxon>Papilionoideae</taxon>
        <taxon>50 kb inversion clade</taxon>
        <taxon>dalbergioids sensu lato</taxon>
        <taxon>Dalbergieae</taxon>
        <taxon>Pterocarpus clade</taxon>
        <taxon>Arachis</taxon>
    </lineage>
</organism>
<feature type="domain" description="Transposase (putative) gypsy type" evidence="1">
    <location>
        <begin position="87"/>
        <end position="148"/>
    </location>
</feature>
<name>A0A9C6WFF0_ARADU</name>
<proteinExistence type="predicted"/>
<dbReference type="AlphaFoldDB" id="A0A9C6WFF0"/>
<gene>
    <name evidence="3" type="primary">LOC127744821</name>
</gene>
<dbReference type="InterPro" id="IPR007321">
    <property type="entry name" value="Transposase_28"/>
</dbReference>
<sequence length="282" mass="32623">MARTVSRASVNPAAYDPYAWVVSDLKDSPNQMGEEELTEFRQAGYLCGGTDEESSYDVFVPAPHERLYEINFHHPRVADWIWFYKAMFTQVGVRIPFSAFQMALLNRISVSPSQLHPNSWVSIRCFEMVCEYLELPVSVDVYLFFFTLTNPSKEGKHKKGFMSFRSAQGRKIFGLFEDSYHGFKDKYFKVRPAKGRHPFWLSLEGVRLIPTYWSFGAGSNTFIKVTYRGMSAVDKQIAEVLMAVFGRNQVNPHLLMGDRESGRDYICEKLFTLLFTLFFSFY</sequence>
<evidence type="ECO:0000259" key="1">
    <source>
        <dbReference type="Pfam" id="PF04195"/>
    </source>
</evidence>
<keyword evidence="2" id="KW-1185">Reference proteome</keyword>
<reference evidence="2" key="1">
    <citation type="journal article" date="2016" name="Nat. Genet.">
        <title>The genome sequences of Arachis duranensis and Arachis ipaensis, the diploid ancestors of cultivated peanut.</title>
        <authorList>
            <person name="Bertioli D.J."/>
            <person name="Cannon S.B."/>
            <person name="Froenicke L."/>
            <person name="Huang G."/>
            <person name="Farmer A.D."/>
            <person name="Cannon E.K."/>
            <person name="Liu X."/>
            <person name="Gao D."/>
            <person name="Clevenger J."/>
            <person name="Dash S."/>
            <person name="Ren L."/>
            <person name="Moretzsohn M.C."/>
            <person name="Shirasawa K."/>
            <person name="Huang W."/>
            <person name="Vidigal B."/>
            <person name="Abernathy B."/>
            <person name="Chu Y."/>
            <person name="Niederhuth C.E."/>
            <person name="Umale P."/>
            <person name="Araujo A.C."/>
            <person name="Kozik A."/>
            <person name="Kim K.D."/>
            <person name="Burow M.D."/>
            <person name="Varshney R.K."/>
            <person name="Wang X."/>
            <person name="Zhang X."/>
            <person name="Barkley N."/>
            <person name="Guimaraes P.M."/>
            <person name="Isobe S."/>
            <person name="Guo B."/>
            <person name="Liao B."/>
            <person name="Stalker H.T."/>
            <person name="Schmitz R.J."/>
            <person name="Scheffler B.E."/>
            <person name="Leal-Bertioli S.C."/>
            <person name="Xun X."/>
            <person name="Jackson S.A."/>
            <person name="Michelmore R."/>
            <person name="Ozias-Akins P."/>
        </authorList>
    </citation>
    <scope>NUCLEOTIDE SEQUENCE [LARGE SCALE GENOMIC DNA]</scope>
    <source>
        <strain evidence="2">cv. V14167</strain>
    </source>
</reference>
<dbReference type="RefSeq" id="XP_052113387.1">
    <property type="nucleotide sequence ID" value="XM_052257427.1"/>
</dbReference>
<evidence type="ECO:0000313" key="2">
    <source>
        <dbReference type="Proteomes" id="UP000515211"/>
    </source>
</evidence>
<dbReference type="GeneID" id="127744821"/>
<evidence type="ECO:0000313" key="3">
    <source>
        <dbReference type="RefSeq" id="XP_052113387.1"/>
    </source>
</evidence>
<dbReference type="PANTHER" id="PTHR31099:SF49">
    <property type="entry name" value="MYOSIN HEAVY CHAIN-LIKE PROTEIN"/>
    <property type="match status" value="1"/>
</dbReference>
<accession>A0A9C6WFF0</accession>
<dbReference type="Proteomes" id="UP000515211">
    <property type="component" value="Chromosome 2"/>
</dbReference>
<dbReference type="KEGG" id="adu:127744821"/>
<reference evidence="3" key="2">
    <citation type="submission" date="2025-08" db="UniProtKB">
        <authorList>
            <consortium name="RefSeq"/>
        </authorList>
    </citation>
    <scope>IDENTIFICATION</scope>
    <source>
        <tissue evidence="3">Whole plant</tissue>
    </source>
</reference>
<dbReference type="Pfam" id="PF04195">
    <property type="entry name" value="Transposase_28"/>
    <property type="match status" value="1"/>
</dbReference>